<comment type="caution">
    <text evidence="2">The sequence shown here is derived from an EMBL/GenBank/DDBJ whole genome shotgun (WGS) entry which is preliminary data.</text>
</comment>
<evidence type="ECO:0008006" key="4">
    <source>
        <dbReference type="Google" id="ProtNLM"/>
    </source>
</evidence>
<proteinExistence type="predicted"/>
<organism evidence="2 3">
    <name type="scientific">Stakelama sediminis</name>
    <dbReference type="NCBI Taxonomy" id="463200"/>
    <lineage>
        <taxon>Bacteria</taxon>
        <taxon>Pseudomonadati</taxon>
        <taxon>Pseudomonadota</taxon>
        <taxon>Alphaproteobacteria</taxon>
        <taxon>Sphingomonadales</taxon>
        <taxon>Sphingomonadaceae</taxon>
        <taxon>Stakelama</taxon>
    </lineage>
</organism>
<feature type="transmembrane region" description="Helical" evidence="1">
    <location>
        <begin position="258"/>
        <end position="276"/>
    </location>
</feature>
<dbReference type="AlphaFoldDB" id="A0A840Z361"/>
<evidence type="ECO:0000256" key="1">
    <source>
        <dbReference type="SAM" id="Phobius"/>
    </source>
</evidence>
<dbReference type="RefSeq" id="WP_184006109.1">
    <property type="nucleotide sequence ID" value="NZ_BAABIF010000026.1"/>
</dbReference>
<name>A0A840Z361_9SPHN</name>
<dbReference type="EMBL" id="JACIJI010000015">
    <property type="protein sequence ID" value="MBB5720355.1"/>
    <property type="molecule type" value="Genomic_DNA"/>
</dbReference>
<feature type="transmembrane region" description="Helical" evidence="1">
    <location>
        <begin position="76"/>
        <end position="99"/>
    </location>
</feature>
<keyword evidence="1" id="KW-0472">Membrane</keyword>
<keyword evidence="1" id="KW-0812">Transmembrane</keyword>
<reference evidence="2 3" key="1">
    <citation type="submission" date="2020-08" db="EMBL/GenBank/DDBJ databases">
        <title>Genomic Encyclopedia of Type Strains, Phase IV (KMG-IV): sequencing the most valuable type-strain genomes for metagenomic binning, comparative biology and taxonomic classification.</title>
        <authorList>
            <person name="Goeker M."/>
        </authorList>
    </citation>
    <scope>NUCLEOTIDE SEQUENCE [LARGE SCALE GENOMIC DNA]</scope>
    <source>
        <strain evidence="2 3">DSM 27203</strain>
    </source>
</reference>
<keyword evidence="1" id="KW-1133">Transmembrane helix</keyword>
<accession>A0A840Z361</accession>
<feature type="transmembrane region" description="Helical" evidence="1">
    <location>
        <begin position="225"/>
        <end position="252"/>
    </location>
</feature>
<feature type="transmembrane region" description="Helical" evidence="1">
    <location>
        <begin position="30"/>
        <end position="46"/>
    </location>
</feature>
<gene>
    <name evidence="2" type="ORF">FHR23_003321</name>
</gene>
<protein>
    <recommendedName>
        <fullName evidence="4">O-antigen ligase domain-containing protein</fullName>
    </recommendedName>
</protein>
<evidence type="ECO:0000313" key="3">
    <source>
        <dbReference type="Proteomes" id="UP000554342"/>
    </source>
</evidence>
<feature type="transmembrane region" description="Helical" evidence="1">
    <location>
        <begin position="344"/>
        <end position="365"/>
    </location>
</feature>
<dbReference type="Proteomes" id="UP000554342">
    <property type="component" value="Unassembled WGS sequence"/>
</dbReference>
<evidence type="ECO:0000313" key="2">
    <source>
        <dbReference type="EMBL" id="MBB5720355.1"/>
    </source>
</evidence>
<feature type="transmembrane region" description="Helical" evidence="1">
    <location>
        <begin position="141"/>
        <end position="160"/>
    </location>
</feature>
<feature type="transmembrane region" description="Helical" evidence="1">
    <location>
        <begin position="111"/>
        <end position="129"/>
    </location>
</feature>
<feature type="transmembrane region" description="Helical" evidence="1">
    <location>
        <begin position="377"/>
        <end position="410"/>
    </location>
</feature>
<keyword evidence="3" id="KW-1185">Reference proteome</keyword>
<feature type="transmembrane region" description="Helical" evidence="1">
    <location>
        <begin position="52"/>
        <end position="69"/>
    </location>
</feature>
<sequence>MTATISQLRRKPMAGSASGRLRKSTTFDRALVVLGFLSLVGLYARLFDVSNYHVTIGGLCAASTLILALRRMTFRIMPLMLALIALIVPVAIYAVSSALRVTILPPSSQFAASYALWVVSVLLLATAFLTRSALPTNAAFAANVVIVSICAFQIIAAGIFHKLIGFELVKPITGVGLGESYVHVSASLAARAIGLVYEPSMCGRIIGTLCFIDLIRTQKVFRNMVLAVLGMLLTKSLGLLVLIVVIGTILFARSLRQFLILSIGLGIVVVVMGTTISQRIETAATAGSASSVDRRTMAPLTTVKYAISNYPLGIPIGANETISRKTGYFALTGESHITNGIYEFIMYFGVFGIAACLMLIFYSGILFIRGERELSAAIMYLFLSTALSGSFLSIESSLLTFLFITTCLAVRRYRKQFELRSRAMVRRPTAKPRRLSCPAVYS</sequence>